<dbReference type="InterPro" id="IPR020945">
    <property type="entry name" value="DMSO/NO3_reduct_chaperone"/>
</dbReference>
<keyword evidence="1" id="KW-0143">Chaperone</keyword>
<name>A0ABU6IFV3_9ACTN</name>
<dbReference type="PANTHER" id="PTHR34227">
    <property type="entry name" value="CHAPERONE PROTEIN YCDY"/>
    <property type="match status" value="1"/>
</dbReference>
<dbReference type="PANTHER" id="PTHR34227:SF13">
    <property type="entry name" value="TAT PROOFREADING CHAPERONE DMSD-RELATED"/>
    <property type="match status" value="1"/>
</dbReference>
<dbReference type="EMBL" id="JAYMFF010000002">
    <property type="protein sequence ID" value="MEC4175323.1"/>
    <property type="molecule type" value="Genomic_DNA"/>
</dbReference>
<dbReference type="NCBIfam" id="NF008632">
    <property type="entry name" value="PRK11621.1"/>
    <property type="match status" value="1"/>
</dbReference>
<dbReference type="Pfam" id="PF02613">
    <property type="entry name" value="Nitrate_red_del"/>
    <property type="match status" value="1"/>
</dbReference>
<evidence type="ECO:0000256" key="1">
    <source>
        <dbReference type="ARBA" id="ARBA00023186"/>
    </source>
</evidence>
<dbReference type="InterPro" id="IPR050289">
    <property type="entry name" value="TorD/DmsD_chaperones"/>
</dbReference>
<dbReference type="InterPro" id="IPR036411">
    <property type="entry name" value="TorD-like_sf"/>
</dbReference>
<dbReference type="Proteomes" id="UP001349994">
    <property type="component" value="Unassembled WGS sequence"/>
</dbReference>
<evidence type="ECO:0000313" key="3">
    <source>
        <dbReference type="Proteomes" id="UP001349994"/>
    </source>
</evidence>
<dbReference type="RefSeq" id="WP_338209029.1">
    <property type="nucleotide sequence ID" value="NZ_JAYMFF010000002.1"/>
</dbReference>
<gene>
    <name evidence="2" type="primary">dmsD</name>
    <name evidence="2" type="ORF">VIN30_02530</name>
</gene>
<dbReference type="SUPFAM" id="SSF89155">
    <property type="entry name" value="TorD-like"/>
    <property type="match status" value="1"/>
</dbReference>
<proteinExistence type="predicted"/>
<dbReference type="PIRSF" id="PIRSF004690">
    <property type="entry name" value="DmsD"/>
    <property type="match status" value="1"/>
</dbReference>
<accession>A0ABU6IFV3</accession>
<sequence length="227" mass="24672">MTEQVVQASGGKAAVSDIDATMEAVAFAGAALAPFFLNDPRTGDAADSFAAMADLDVAAAAAEWPFADADVAAAALTLMHAGLAAGADHDDLVWEYRRQFVGPGRFPVPPWGSVYTDRECVIFGESTLALRAWMRAHGIQRTTDERTPEDHIGLMLAMLAFLAQQRPELVDEYLTAHLLTWASHYLDLLEETTTHDFYRGLAQLTRATLVGMGEARGLAVTLPRFYR</sequence>
<evidence type="ECO:0000313" key="2">
    <source>
        <dbReference type="EMBL" id="MEC4175323.1"/>
    </source>
</evidence>
<reference evidence="2 3" key="1">
    <citation type="submission" date="2024-01" db="EMBL/GenBank/DDBJ databases">
        <title>novel species in genus Adlercreutzia.</title>
        <authorList>
            <person name="Liu X."/>
        </authorList>
    </citation>
    <scope>NUCLEOTIDE SEQUENCE [LARGE SCALE GENOMIC DNA]</scope>
    <source>
        <strain evidence="2 3">R7</strain>
    </source>
</reference>
<dbReference type="InterPro" id="IPR026269">
    <property type="entry name" value="DmsD-type"/>
</dbReference>
<protein>
    <submittedName>
        <fullName evidence="2">Tat proofreading chaperone DmsD</fullName>
    </submittedName>
</protein>
<dbReference type="Gene3D" id="1.10.3480.10">
    <property type="entry name" value="TorD-like"/>
    <property type="match status" value="1"/>
</dbReference>
<comment type="caution">
    <text evidence="2">The sequence shown here is derived from an EMBL/GenBank/DDBJ whole genome shotgun (WGS) entry which is preliminary data.</text>
</comment>
<keyword evidence="3" id="KW-1185">Reference proteome</keyword>
<organism evidence="2 3">
    <name type="scientific">Adlercreutzia wanghongyangiae</name>
    <dbReference type="NCBI Taxonomy" id="3111451"/>
    <lineage>
        <taxon>Bacteria</taxon>
        <taxon>Bacillati</taxon>
        <taxon>Actinomycetota</taxon>
        <taxon>Coriobacteriia</taxon>
        <taxon>Eggerthellales</taxon>
        <taxon>Eggerthellaceae</taxon>
        <taxon>Adlercreutzia</taxon>
    </lineage>
</organism>